<dbReference type="PANTHER" id="PTHR48222">
    <property type="entry name" value="PROTEINASE INHIBITOR, PROPEPTIDE"/>
    <property type="match status" value="1"/>
</dbReference>
<reference evidence="3 4" key="1">
    <citation type="journal article" date="2013" name="BMC Genomics">
        <title>The miniature genome of a carnivorous plant Genlisea aurea contains a low number of genes and short non-coding sequences.</title>
        <authorList>
            <person name="Leushkin E.V."/>
            <person name="Sutormin R.A."/>
            <person name="Nabieva E.R."/>
            <person name="Penin A.A."/>
            <person name="Kondrashov A.S."/>
            <person name="Logacheva M.D."/>
        </authorList>
    </citation>
    <scope>NUCLEOTIDE SEQUENCE [LARGE SCALE GENOMIC DNA]</scope>
</reference>
<organism evidence="3 4">
    <name type="scientific">Genlisea aurea</name>
    <dbReference type="NCBI Taxonomy" id="192259"/>
    <lineage>
        <taxon>Eukaryota</taxon>
        <taxon>Viridiplantae</taxon>
        <taxon>Streptophyta</taxon>
        <taxon>Embryophyta</taxon>
        <taxon>Tracheophyta</taxon>
        <taxon>Spermatophyta</taxon>
        <taxon>Magnoliopsida</taxon>
        <taxon>eudicotyledons</taxon>
        <taxon>Gunneridae</taxon>
        <taxon>Pentapetalae</taxon>
        <taxon>asterids</taxon>
        <taxon>lamiids</taxon>
        <taxon>Lamiales</taxon>
        <taxon>Lentibulariaceae</taxon>
        <taxon>Genlisea</taxon>
    </lineage>
</organism>
<dbReference type="AlphaFoldDB" id="S8CP13"/>
<feature type="domain" description="Inhibitor I9" evidence="2">
    <location>
        <begin position="28"/>
        <end position="105"/>
    </location>
</feature>
<evidence type="ECO:0000313" key="3">
    <source>
        <dbReference type="EMBL" id="EPS68864.1"/>
    </source>
</evidence>
<name>S8CP13_9LAMI</name>
<dbReference type="EMBL" id="AUSU01002397">
    <property type="protein sequence ID" value="EPS68864.1"/>
    <property type="molecule type" value="Genomic_DNA"/>
</dbReference>
<dbReference type="Pfam" id="PF05922">
    <property type="entry name" value="Inhibitor_I9"/>
    <property type="match status" value="1"/>
</dbReference>
<dbReference type="InterPro" id="IPR037045">
    <property type="entry name" value="S8pro/Inhibitor_I9_sf"/>
</dbReference>
<keyword evidence="1" id="KW-0732">Signal</keyword>
<dbReference type="InterPro" id="IPR010259">
    <property type="entry name" value="S8pro/Inhibitor_I9"/>
</dbReference>
<evidence type="ECO:0000313" key="4">
    <source>
        <dbReference type="Proteomes" id="UP000015453"/>
    </source>
</evidence>
<dbReference type="PANTHER" id="PTHR48222:SF4">
    <property type="entry name" value="PROTEINASE INHIBITOR, PROPEPTIDE"/>
    <property type="match status" value="1"/>
</dbReference>
<keyword evidence="4" id="KW-1185">Reference proteome</keyword>
<dbReference type="OrthoDB" id="2014869at2759"/>
<proteinExistence type="predicted"/>
<evidence type="ECO:0000259" key="2">
    <source>
        <dbReference type="Pfam" id="PF05922"/>
    </source>
</evidence>
<accession>S8CP13</accession>
<comment type="caution">
    <text evidence="3">The sequence shown here is derived from an EMBL/GenBank/DDBJ whole genome shotgun (WGS) entry which is preliminary data.</text>
</comment>
<feature type="signal peptide" evidence="1">
    <location>
        <begin position="1"/>
        <end position="23"/>
    </location>
</feature>
<dbReference type="Proteomes" id="UP000015453">
    <property type="component" value="Unassembled WGS sequence"/>
</dbReference>
<feature type="chain" id="PRO_5004549274" description="Inhibitor I9 domain-containing protein" evidence="1">
    <location>
        <begin position="24"/>
        <end position="125"/>
    </location>
</feature>
<sequence length="125" mass="14570">MENSHQILFFFFFFLIHLLLVSCTPQKVYVVYLGEHKGDKTKDEIEEIHETYLSKVKSTRREARSSLIYSYKHAIDGFSALLSSSEAQRLSEMEEVKSVFESHPSKYSLTTTRSWEFSGVAAWYL</sequence>
<gene>
    <name evidence="3" type="ORF">M569_05904</name>
</gene>
<protein>
    <recommendedName>
        <fullName evidence="2">Inhibitor I9 domain-containing protein</fullName>
    </recommendedName>
</protein>
<dbReference type="Gene3D" id="3.30.70.80">
    <property type="entry name" value="Peptidase S8 propeptide/proteinase inhibitor I9"/>
    <property type="match status" value="1"/>
</dbReference>
<evidence type="ECO:0000256" key="1">
    <source>
        <dbReference type="SAM" id="SignalP"/>
    </source>
</evidence>